<evidence type="ECO:0000313" key="1">
    <source>
        <dbReference type="EMBL" id="MCZ0808486.1"/>
    </source>
</evidence>
<dbReference type="Gene3D" id="1.10.510.10">
    <property type="entry name" value="Transferase(Phosphotransferase) domain 1"/>
    <property type="match status" value="1"/>
</dbReference>
<organism evidence="1 2">
    <name type="scientific">Brevibacillus laterosporus</name>
    <name type="common">Bacillus laterosporus</name>
    <dbReference type="NCBI Taxonomy" id="1465"/>
    <lineage>
        <taxon>Bacteria</taxon>
        <taxon>Bacillati</taxon>
        <taxon>Bacillota</taxon>
        <taxon>Bacilli</taxon>
        <taxon>Bacillales</taxon>
        <taxon>Paenibacillaceae</taxon>
        <taxon>Brevibacillus</taxon>
    </lineage>
</organism>
<dbReference type="InterPro" id="IPR011009">
    <property type="entry name" value="Kinase-like_dom_sf"/>
</dbReference>
<dbReference type="EMBL" id="JAPTNE010000021">
    <property type="protein sequence ID" value="MCZ0808486.1"/>
    <property type="molecule type" value="Genomic_DNA"/>
</dbReference>
<dbReference type="SUPFAM" id="SSF56112">
    <property type="entry name" value="Protein kinase-like (PK-like)"/>
    <property type="match status" value="1"/>
</dbReference>
<name>A0AAP3G9D9_BRELA</name>
<proteinExistence type="predicted"/>
<comment type="caution">
    <text evidence="1">The sequence shown here is derived from an EMBL/GenBank/DDBJ whole genome shotgun (WGS) entry which is preliminary data.</text>
</comment>
<gene>
    <name evidence="1" type="ORF">O0554_16470</name>
</gene>
<dbReference type="AlphaFoldDB" id="A0AAP3G9D9"/>
<evidence type="ECO:0000313" key="2">
    <source>
        <dbReference type="Proteomes" id="UP001077662"/>
    </source>
</evidence>
<reference evidence="1" key="1">
    <citation type="submission" date="2022-09" db="EMBL/GenBank/DDBJ databases">
        <title>Genome analysis and characterization of larvicidal activity of Brevibacillus strains.</title>
        <authorList>
            <person name="Patrusheva E.V."/>
            <person name="Izotova A.O."/>
            <person name="Toshchakov S.V."/>
            <person name="Sineoky S.P."/>
        </authorList>
    </citation>
    <scope>NUCLEOTIDE SEQUENCE</scope>
    <source>
        <strain evidence="1">VKPM_B-13247</strain>
    </source>
</reference>
<protein>
    <recommendedName>
        <fullName evidence="3">Protein kinase domain-containing protein</fullName>
    </recommendedName>
</protein>
<dbReference type="RefSeq" id="WP_258434066.1">
    <property type="nucleotide sequence ID" value="NZ_JANSGW010000021.1"/>
</dbReference>
<dbReference type="Proteomes" id="UP001077662">
    <property type="component" value="Unassembled WGS sequence"/>
</dbReference>
<evidence type="ECO:0008006" key="3">
    <source>
        <dbReference type="Google" id="ProtNLM"/>
    </source>
</evidence>
<sequence length="328" mass="38621">MEYTNLLKYLAQIWVTPKENQDVEVINPTPLQLLGKGRQGAVFQLTDNICVKIYGEIQDCEREYYALSLGQHTELLPIVYERGRNYIVMEKITGINLREYLQSETLTKELSLKLIQMLVTFKEIGYERIDHHKRQIYLLPSGQLKVIDVGRTVWRDRTYPYPRKLLTSLGTKISILFLTHVKKMAPELYKEWKQYREMDNLARYIHGVISQEQLQNVENIASEATRPLLSIHEPAVFEWKLESMVRKIHKEETEKILLDQHIRSKHFAFFHEPSYLKQKEQPSTGKKHGSQNKYVFTIQNNRPSKQSYSKPIIENQNQSNVVVLFTKL</sequence>
<accession>A0AAP3G9D9</accession>